<sequence>MAYSVNYSEAAEGSDLIPEGEYECIIKYAGEDATKGGTVYMGITLVVRNDVDQPCKNKYIWHRIWQKKEPSPADLACSGYSSKQINAVSKSAKLPNGKSYESLSDWADELKNKCVLVTVEHEEYKGQTNARVKWVNESQCPDCRHKWKGAEDVTPEQTPVQQSEGTYETVKSDDDLPF</sequence>
<evidence type="ECO:0000256" key="1">
    <source>
        <dbReference type="SAM" id="MobiDB-lite"/>
    </source>
</evidence>
<dbReference type="RefSeq" id="WP_156990486.1">
    <property type="nucleotide sequence ID" value="NZ_VWXL01000052.1"/>
</dbReference>
<dbReference type="Pfam" id="PF05037">
    <property type="entry name" value="DUF669"/>
    <property type="match status" value="1"/>
</dbReference>
<feature type="region of interest" description="Disordered" evidence="1">
    <location>
        <begin position="148"/>
        <end position="178"/>
    </location>
</feature>
<accession>A0A6N8HZ90</accession>
<proteinExistence type="predicted"/>
<reference evidence="2 3" key="1">
    <citation type="submission" date="2019-09" db="EMBL/GenBank/DDBJ databases">
        <title>Genome sequence of Clostridium sp. EA1.</title>
        <authorList>
            <person name="Poehlein A."/>
            <person name="Bengelsdorf F.R."/>
            <person name="Daniel R."/>
        </authorList>
    </citation>
    <scope>NUCLEOTIDE SEQUENCE [LARGE SCALE GENOMIC DNA]</scope>
    <source>
        <strain evidence="2 3">EA1</strain>
    </source>
</reference>
<dbReference type="Proteomes" id="UP000469440">
    <property type="component" value="Unassembled WGS sequence"/>
</dbReference>
<dbReference type="AlphaFoldDB" id="A0A6N8HZ90"/>
<keyword evidence="3" id="KW-1185">Reference proteome</keyword>
<evidence type="ECO:0000313" key="2">
    <source>
        <dbReference type="EMBL" id="MVB11161.1"/>
    </source>
</evidence>
<name>A0A6N8HZ90_9FIRM</name>
<evidence type="ECO:0008006" key="4">
    <source>
        <dbReference type="Google" id="ProtNLM"/>
    </source>
</evidence>
<feature type="compositionally biased region" description="Polar residues" evidence="1">
    <location>
        <begin position="155"/>
        <end position="166"/>
    </location>
</feature>
<dbReference type="OrthoDB" id="1707979at2"/>
<organism evidence="2 3">
    <name type="scientific">Caproicibacter fermentans</name>
    <dbReference type="NCBI Taxonomy" id="2576756"/>
    <lineage>
        <taxon>Bacteria</taxon>
        <taxon>Bacillati</taxon>
        <taxon>Bacillota</taxon>
        <taxon>Clostridia</taxon>
        <taxon>Eubacteriales</taxon>
        <taxon>Acutalibacteraceae</taxon>
        <taxon>Caproicibacter</taxon>
    </lineage>
</organism>
<evidence type="ECO:0000313" key="3">
    <source>
        <dbReference type="Proteomes" id="UP000469440"/>
    </source>
</evidence>
<protein>
    <recommendedName>
        <fullName evidence="4">DUF669 domain-containing protein</fullName>
    </recommendedName>
</protein>
<dbReference type="InterPro" id="IPR007731">
    <property type="entry name" value="DUF669"/>
</dbReference>
<dbReference type="EMBL" id="VWXL01000052">
    <property type="protein sequence ID" value="MVB11161.1"/>
    <property type="molecule type" value="Genomic_DNA"/>
</dbReference>
<gene>
    <name evidence="2" type="ORF">CAFE_18670</name>
</gene>
<comment type="caution">
    <text evidence="2">The sequence shown here is derived from an EMBL/GenBank/DDBJ whole genome shotgun (WGS) entry which is preliminary data.</text>
</comment>